<dbReference type="AlphaFoldDB" id="A0A7C1JFH7"/>
<proteinExistence type="predicted"/>
<gene>
    <name evidence="1" type="ORF">ENQ20_17620</name>
</gene>
<dbReference type="EMBL" id="DSMG01000184">
    <property type="protein sequence ID" value="HDX33284.1"/>
    <property type="molecule type" value="Genomic_DNA"/>
</dbReference>
<reference evidence="1" key="1">
    <citation type="journal article" date="2020" name="mSystems">
        <title>Genome- and Community-Level Interaction Insights into Carbon Utilization and Element Cycling Functions of Hydrothermarchaeota in Hydrothermal Sediment.</title>
        <authorList>
            <person name="Zhou Z."/>
            <person name="Liu Y."/>
            <person name="Xu W."/>
            <person name="Pan J."/>
            <person name="Luo Z.H."/>
            <person name="Li M."/>
        </authorList>
    </citation>
    <scope>NUCLEOTIDE SEQUENCE [LARGE SCALE GENOMIC DNA]</scope>
    <source>
        <strain evidence="1">SpSt-289</strain>
    </source>
</reference>
<evidence type="ECO:0000313" key="1">
    <source>
        <dbReference type="EMBL" id="HDX33284.1"/>
    </source>
</evidence>
<sequence length="163" mass="18074">MLATLQALVRRIRQHHAIEHATLTILAERFPGRRMVGYSDPMGVTLWTDLPEAAVQRALSDAMLRLQAGEVQLAIHPNCGTNLLATGVLVSLASLFVSLDSRKDPLSRFSRTLTLVLPALIVGPMIGLQLQQYTTLAAVSDRWVKEIYPFEIGPVRGFRIVFE</sequence>
<dbReference type="Pfam" id="PF19928">
    <property type="entry name" value="DUF6391"/>
    <property type="match status" value="1"/>
</dbReference>
<accession>A0A7C1JFH7</accession>
<comment type="caution">
    <text evidence="1">The sequence shown here is derived from an EMBL/GenBank/DDBJ whole genome shotgun (WGS) entry which is preliminary data.</text>
</comment>
<organism evidence="1">
    <name type="scientific">Caldilinea aerophila</name>
    <dbReference type="NCBI Taxonomy" id="133453"/>
    <lineage>
        <taxon>Bacteria</taxon>
        <taxon>Bacillati</taxon>
        <taxon>Chloroflexota</taxon>
        <taxon>Caldilineae</taxon>
        <taxon>Caldilineales</taxon>
        <taxon>Caldilineaceae</taxon>
        <taxon>Caldilinea</taxon>
    </lineage>
</organism>
<name>A0A7C1JFH7_9CHLR</name>
<protein>
    <submittedName>
        <fullName evidence="1">Uncharacterized protein</fullName>
    </submittedName>
</protein>